<dbReference type="KEGG" id="sdn:Sden_2881"/>
<evidence type="ECO:0000313" key="7">
    <source>
        <dbReference type="EMBL" id="ABE56160.1"/>
    </source>
</evidence>
<dbReference type="CDD" id="cd12162">
    <property type="entry name" value="2-Hacid_dh_4"/>
    <property type="match status" value="1"/>
</dbReference>
<organism evidence="7 8">
    <name type="scientific">Shewanella denitrificans (strain OS217 / ATCC BAA-1090 / DSM 15013)</name>
    <dbReference type="NCBI Taxonomy" id="318161"/>
    <lineage>
        <taxon>Bacteria</taxon>
        <taxon>Pseudomonadati</taxon>
        <taxon>Pseudomonadota</taxon>
        <taxon>Gammaproteobacteria</taxon>
        <taxon>Alteromonadales</taxon>
        <taxon>Shewanellaceae</taxon>
        <taxon>Shewanella</taxon>
    </lineage>
</organism>
<evidence type="ECO:0000256" key="2">
    <source>
        <dbReference type="ARBA" id="ARBA00023002"/>
    </source>
</evidence>
<dbReference type="HOGENOM" id="CLU_019796_1_3_6"/>
<dbReference type="AlphaFoldDB" id="Q12K66"/>
<reference evidence="7 8" key="1">
    <citation type="submission" date="2006-03" db="EMBL/GenBank/DDBJ databases">
        <title>Complete sequence of Shewanella denitrificans OS217.</title>
        <authorList>
            <consortium name="US DOE Joint Genome Institute"/>
            <person name="Copeland A."/>
            <person name="Lucas S."/>
            <person name="Lapidus A."/>
            <person name="Barry K."/>
            <person name="Detter J.C."/>
            <person name="Glavina del Rio T."/>
            <person name="Hammon N."/>
            <person name="Israni S."/>
            <person name="Dalin E."/>
            <person name="Tice H."/>
            <person name="Pitluck S."/>
            <person name="Brettin T."/>
            <person name="Bruce D."/>
            <person name="Han C."/>
            <person name="Tapia R."/>
            <person name="Gilna P."/>
            <person name="Kiss H."/>
            <person name="Schmutz J."/>
            <person name="Larimer F."/>
            <person name="Land M."/>
            <person name="Hauser L."/>
            <person name="Kyrpides N."/>
            <person name="Lykidis A."/>
            <person name="Richardson P."/>
        </authorList>
    </citation>
    <scope>NUCLEOTIDE SEQUENCE [LARGE SCALE GENOMIC DNA]</scope>
    <source>
        <strain evidence="8">OS217 / ATCC BAA-1090 / DSM 15013</strain>
    </source>
</reference>
<dbReference type="SUPFAM" id="SSF51735">
    <property type="entry name" value="NAD(P)-binding Rossmann-fold domains"/>
    <property type="match status" value="1"/>
</dbReference>
<dbReference type="PROSITE" id="PS00670">
    <property type="entry name" value="D_2_HYDROXYACID_DH_2"/>
    <property type="match status" value="1"/>
</dbReference>
<keyword evidence="8" id="KW-1185">Reference proteome</keyword>
<dbReference type="EMBL" id="CP000302">
    <property type="protein sequence ID" value="ABE56160.1"/>
    <property type="molecule type" value="Genomic_DNA"/>
</dbReference>
<sequence>MQPRAKLVVLDGFSLNPGDLSWDRLKALCDLTVYDRSMDQLAQRCHGAKMILTNKTPITAELMASLPELNYIGILATGTNVVDLEAAKARGIVVTNVPAYGPDAVAQMVFAHILHHSQQLALHDAAVKAGEWSQSEDFCFSLTQLVSLKGKRLGLVGFGDIATKVAKIALAFEMKVSVSRLNKHKPLPPEVEHLSLDSLLSTSDIISLHCPLTQETHQLINQARLKLIKPNALLINTARGGLIDEQALALALNQGRLFAGVDVLSAEPPKQDNPLLSARNISITPHIGWATYEARQQLLNIAIDNVASFLRSDIRNRVI</sequence>
<accession>Q12K66</accession>
<dbReference type="FunFam" id="3.40.50.720:FF:000203">
    <property type="entry name" value="D-3-phosphoglycerate dehydrogenase (SerA)"/>
    <property type="match status" value="1"/>
</dbReference>
<dbReference type="InterPro" id="IPR006139">
    <property type="entry name" value="D-isomer_2_OHA_DH_cat_dom"/>
</dbReference>
<dbReference type="InterPro" id="IPR006140">
    <property type="entry name" value="D-isomer_DH_NAD-bd"/>
</dbReference>
<name>Q12K66_SHEDO</name>
<dbReference type="STRING" id="318161.Sden_2881"/>
<keyword evidence="2 4" id="KW-0560">Oxidoreductase</keyword>
<dbReference type="InterPro" id="IPR029753">
    <property type="entry name" value="D-isomer_DH_CS"/>
</dbReference>
<dbReference type="SUPFAM" id="SSF52283">
    <property type="entry name" value="Formate/glycerate dehydrogenase catalytic domain-like"/>
    <property type="match status" value="1"/>
</dbReference>
<evidence type="ECO:0000313" key="8">
    <source>
        <dbReference type="Proteomes" id="UP000001982"/>
    </source>
</evidence>
<dbReference type="PANTHER" id="PTHR43761:SF1">
    <property type="entry name" value="D-ISOMER SPECIFIC 2-HYDROXYACID DEHYDROGENASE CATALYTIC DOMAIN-CONTAINING PROTEIN-RELATED"/>
    <property type="match status" value="1"/>
</dbReference>
<evidence type="ECO:0000259" key="5">
    <source>
        <dbReference type="Pfam" id="PF00389"/>
    </source>
</evidence>
<dbReference type="Pfam" id="PF02826">
    <property type="entry name" value="2-Hacid_dh_C"/>
    <property type="match status" value="1"/>
</dbReference>
<evidence type="ECO:0000256" key="1">
    <source>
        <dbReference type="ARBA" id="ARBA00005854"/>
    </source>
</evidence>
<keyword evidence="3" id="KW-0520">NAD</keyword>
<dbReference type="Pfam" id="PF00389">
    <property type="entry name" value="2-Hacid_dh"/>
    <property type="match status" value="1"/>
</dbReference>
<dbReference type="GO" id="GO:0051287">
    <property type="term" value="F:NAD binding"/>
    <property type="evidence" value="ECO:0007669"/>
    <property type="project" value="InterPro"/>
</dbReference>
<comment type="similarity">
    <text evidence="1 4">Belongs to the D-isomer specific 2-hydroxyacid dehydrogenase family.</text>
</comment>
<dbReference type="InterPro" id="IPR036291">
    <property type="entry name" value="NAD(P)-bd_dom_sf"/>
</dbReference>
<dbReference type="Gene3D" id="3.40.50.720">
    <property type="entry name" value="NAD(P)-binding Rossmann-like Domain"/>
    <property type="match status" value="2"/>
</dbReference>
<dbReference type="eggNOG" id="COG1052">
    <property type="taxonomic scope" value="Bacteria"/>
</dbReference>
<dbReference type="OrthoDB" id="9805416at2"/>
<evidence type="ECO:0000259" key="6">
    <source>
        <dbReference type="Pfam" id="PF02826"/>
    </source>
</evidence>
<evidence type="ECO:0000256" key="4">
    <source>
        <dbReference type="RuleBase" id="RU003719"/>
    </source>
</evidence>
<gene>
    <name evidence="7" type="ordered locus">Sden_2881</name>
</gene>
<dbReference type="Proteomes" id="UP000001982">
    <property type="component" value="Chromosome"/>
</dbReference>
<dbReference type="PANTHER" id="PTHR43761">
    <property type="entry name" value="D-ISOMER SPECIFIC 2-HYDROXYACID DEHYDROGENASE FAMILY PROTEIN (AFU_ORTHOLOGUE AFUA_1G13630)"/>
    <property type="match status" value="1"/>
</dbReference>
<evidence type="ECO:0000256" key="3">
    <source>
        <dbReference type="ARBA" id="ARBA00023027"/>
    </source>
</evidence>
<feature type="domain" description="D-isomer specific 2-hydroxyacid dehydrogenase NAD-binding" evidence="6">
    <location>
        <begin position="110"/>
        <end position="288"/>
    </location>
</feature>
<dbReference type="GO" id="GO:0016616">
    <property type="term" value="F:oxidoreductase activity, acting on the CH-OH group of donors, NAD or NADP as acceptor"/>
    <property type="evidence" value="ECO:0007669"/>
    <property type="project" value="InterPro"/>
</dbReference>
<dbReference type="InterPro" id="IPR050418">
    <property type="entry name" value="D-iso_2-hydroxyacid_DH_PdxB"/>
</dbReference>
<feature type="domain" description="D-isomer specific 2-hydroxyacid dehydrogenase catalytic" evidence="5">
    <location>
        <begin position="23"/>
        <end position="317"/>
    </location>
</feature>
<protein>
    <submittedName>
        <fullName evidence="7">D-isomer specific 2-hydroxyacid dehydrogenase, NAD-binding</fullName>
    </submittedName>
</protein>
<proteinExistence type="inferred from homology"/>